<protein>
    <recommendedName>
        <fullName evidence="4">Phage associated protein</fullName>
    </recommendedName>
</protein>
<feature type="region of interest" description="Disordered" evidence="1">
    <location>
        <begin position="19"/>
        <end position="55"/>
    </location>
</feature>
<dbReference type="Proteomes" id="UP000191249">
    <property type="component" value="Chromosome"/>
</dbReference>
<evidence type="ECO:0008006" key="4">
    <source>
        <dbReference type="Google" id="ProtNLM"/>
    </source>
</evidence>
<dbReference type="AlphaFoldDB" id="A0AAU8VJ87"/>
<organism evidence="2 3">
    <name type="scientific">Neisseria lactamica</name>
    <dbReference type="NCBI Taxonomy" id="486"/>
    <lineage>
        <taxon>Bacteria</taxon>
        <taxon>Pseudomonadati</taxon>
        <taxon>Pseudomonadota</taxon>
        <taxon>Betaproteobacteria</taxon>
        <taxon>Neisseriales</taxon>
        <taxon>Neisseriaceae</taxon>
        <taxon>Neisseria</taxon>
    </lineage>
</organism>
<feature type="compositionally biased region" description="Basic and acidic residues" evidence="1">
    <location>
        <begin position="19"/>
        <end position="28"/>
    </location>
</feature>
<reference evidence="2 3" key="1">
    <citation type="submission" date="2017-03" db="EMBL/GenBank/DDBJ databases">
        <title>N. lactamica Y92-1009 whole genome sequence.</title>
        <authorList>
            <person name="Pandey A.K."/>
            <person name="Read R.C."/>
        </authorList>
    </citation>
    <scope>NUCLEOTIDE SEQUENCE [LARGE SCALE GENOMIC DNA]</scope>
    <source>
        <strain evidence="2 3">Y92-1009</strain>
    </source>
</reference>
<feature type="compositionally biased region" description="Polar residues" evidence="1">
    <location>
        <begin position="35"/>
        <end position="44"/>
    </location>
</feature>
<evidence type="ECO:0000313" key="3">
    <source>
        <dbReference type="Proteomes" id="UP000191249"/>
    </source>
</evidence>
<dbReference type="EMBL" id="CP019894">
    <property type="protein sequence ID" value="ARB05553.1"/>
    <property type="molecule type" value="Genomic_DNA"/>
</dbReference>
<evidence type="ECO:0000256" key="1">
    <source>
        <dbReference type="SAM" id="MobiDB-lite"/>
    </source>
</evidence>
<name>A0AAU8VJ87_NEILA</name>
<evidence type="ECO:0000313" key="2">
    <source>
        <dbReference type="EMBL" id="ARB05553.1"/>
    </source>
</evidence>
<proteinExistence type="predicted"/>
<gene>
    <name evidence="2" type="ORF">B2G52_10345</name>
</gene>
<sequence length="67" mass="7403">MSGNPNHWAAAALKVIKDPSFPRRRESRPLGGGNIQKSSENSEVPDSRFRGNDEVSDEIEYFDALVG</sequence>
<accession>A0AAU8VJ87</accession>